<dbReference type="Pfam" id="PF08617">
    <property type="entry name" value="CGI-121"/>
    <property type="match status" value="1"/>
</dbReference>
<evidence type="ECO:0000313" key="10">
    <source>
        <dbReference type="Proteomes" id="UP000095009"/>
    </source>
</evidence>
<evidence type="ECO:0000256" key="2">
    <source>
        <dbReference type="ARBA" id="ARBA00005546"/>
    </source>
</evidence>
<evidence type="ECO:0000256" key="5">
    <source>
        <dbReference type="ARBA" id="ARBA00022694"/>
    </source>
</evidence>
<dbReference type="SUPFAM" id="SSF143870">
    <property type="entry name" value="PF0523-like"/>
    <property type="match status" value="1"/>
</dbReference>
<evidence type="ECO:0000256" key="4">
    <source>
        <dbReference type="ARBA" id="ARBA00016009"/>
    </source>
</evidence>
<accession>A0A1E3PEU5</accession>
<keyword evidence="5" id="KW-0819">tRNA processing</keyword>
<proteinExistence type="inferred from homology"/>
<evidence type="ECO:0000256" key="7">
    <source>
        <dbReference type="ARBA" id="ARBA00025043"/>
    </source>
</evidence>
<dbReference type="GO" id="GO:0002949">
    <property type="term" value="P:tRNA threonylcarbamoyladenosine modification"/>
    <property type="evidence" value="ECO:0007669"/>
    <property type="project" value="TreeGrafter"/>
</dbReference>
<reference evidence="9 10" key="1">
    <citation type="journal article" date="2016" name="Proc. Natl. Acad. Sci. U.S.A.">
        <title>Comparative genomics of biotechnologically important yeasts.</title>
        <authorList>
            <person name="Riley R."/>
            <person name="Haridas S."/>
            <person name="Wolfe K.H."/>
            <person name="Lopes M.R."/>
            <person name="Hittinger C.T."/>
            <person name="Goeker M."/>
            <person name="Salamov A.A."/>
            <person name="Wisecaver J.H."/>
            <person name="Long T.M."/>
            <person name="Calvey C.H."/>
            <person name="Aerts A.L."/>
            <person name="Barry K.W."/>
            <person name="Choi C."/>
            <person name="Clum A."/>
            <person name="Coughlan A.Y."/>
            <person name="Deshpande S."/>
            <person name="Douglass A.P."/>
            <person name="Hanson S.J."/>
            <person name="Klenk H.-P."/>
            <person name="LaButti K.M."/>
            <person name="Lapidus A."/>
            <person name="Lindquist E.A."/>
            <person name="Lipzen A.M."/>
            <person name="Meier-Kolthoff J.P."/>
            <person name="Ohm R.A."/>
            <person name="Otillar R.P."/>
            <person name="Pangilinan J.L."/>
            <person name="Peng Y."/>
            <person name="Rokas A."/>
            <person name="Rosa C.A."/>
            <person name="Scheuner C."/>
            <person name="Sibirny A.A."/>
            <person name="Slot J.C."/>
            <person name="Stielow J.B."/>
            <person name="Sun H."/>
            <person name="Kurtzman C.P."/>
            <person name="Blackwell M."/>
            <person name="Grigoriev I.V."/>
            <person name="Jeffries T.W."/>
        </authorList>
    </citation>
    <scope>NUCLEOTIDE SEQUENCE [LARGE SCALE GENOMIC DNA]</scope>
    <source>
        <strain evidence="9 10">DSM 6958</strain>
    </source>
</reference>
<dbReference type="GO" id="GO:0005829">
    <property type="term" value="C:cytosol"/>
    <property type="evidence" value="ECO:0007669"/>
    <property type="project" value="TreeGrafter"/>
</dbReference>
<evidence type="ECO:0000313" key="9">
    <source>
        <dbReference type="EMBL" id="ODQ63936.1"/>
    </source>
</evidence>
<protein>
    <recommendedName>
        <fullName evidence="4">EKC/KEOPS complex subunit CGI121</fullName>
    </recommendedName>
    <alternativeName>
        <fullName evidence="3">EKC/KEOPS complex subunit cgi121</fullName>
    </alternativeName>
</protein>
<evidence type="ECO:0000256" key="6">
    <source>
        <dbReference type="ARBA" id="ARBA00023242"/>
    </source>
</evidence>
<dbReference type="GO" id="GO:0005634">
    <property type="term" value="C:nucleus"/>
    <property type="evidence" value="ECO:0007669"/>
    <property type="project" value="UniProtKB-SubCell"/>
</dbReference>
<keyword evidence="10" id="KW-1185">Reference proteome</keyword>
<gene>
    <name evidence="9" type="ORF">NADFUDRAFT_52922</name>
</gene>
<evidence type="ECO:0000256" key="3">
    <source>
        <dbReference type="ARBA" id="ARBA00015316"/>
    </source>
</evidence>
<dbReference type="GO" id="GO:0045944">
    <property type="term" value="P:positive regulation of transcription by RNA polymerase II"/>
    <property type="evidence" value="ECO:0007669"/>
    <property type="project" value="EnsemblFungi"/>
</dbReference>
<keyword evidence="6 8" id="KW-0539">Nucleus</keyword>
<dbReference type="GO" id="GO:0000049">
    <property type="term" value="F:tRNA binding"/>
    <property type="evidence" value="ECO:0007669"/>
    <property type="project" value="EnsemblFungi"/>
</dbReference>
<dbReference type="InterPro" id="IPR013926">
    <property type="entry name" value="CGI121/TPRKB"/>
</dbReference>
<evidence type="ECO:0000256" key="1">
    <source>
        <dbReference type="ARBA" id="ARBA00004123"/>
    </source>
</evidence>
<name>A0A1E3PEU5_9ASCO</name>
<organism evidence="9 10">
    <name type="scientific">Nadsonia fulvescens var. elongata DSM 6958</name>
    <dbReference type="NCBI Taxonomy" id="857566"/>
    <lineage>
        <taxon>Eukaryota</taxon>
        <taxon>Fungi</taxon>
        <taxon>Dikarya</taxon>
        <taxon>Ascomycota</taxon>
        <taxon>Saccharomycotina</taxon>
        <taxon>Dipodascomycetes</taxon>
        <taxon>Dipodascales</taxon>
        <taxon>Dipodascales incertae sedis</taxon>
        <taxon>Nadsonia</taxon>
    </lineage>
</organism>
<evidence type="ECO:0000256" key="8">
    <source>
        <dbReference type="RuleBase" id="RU004398"/>
    </source>
</evidence>
<comment type="function">
    <text evidence="7">Component of the EKC/KEOPS complex that is required for the formation of a threonylcarbamoyl group on adenosine at position 37 (t(6)A37) in tRNAs that read codons beginning with adenine. The complex is probably involved in the transfer of the threonylcarbamoyl moiety of threonylcarbamoyl-AMP (TC-AMP) to the N6 group of A37. CGI121 acts as an allosteric effector that regulates the t(6)A activity of the complex. The EKC/KEOPS complex also promotes both telomere uncapping and telomere elongation. The complex is required for efficient recruitment of transcriptional coactivators. CGI121 is not required for tRNA modification.</text>
</comment>
<sequence length="185" mass="20564">MSSLEYVFPQYPQAPVSISLFENVTNSSELREGLLAGNQCYNYAFIDAANVVSQEHLLAAIYRAVSAREEGEKMRTKNISSEIVFCMSPSNNIMDALKRFGISDTTTSVVVVKADPTHKANTDLVTNELHSLVRGDMLSVNGKNLQRFTDLNMVKKNYKVPGTFNFEDRDKLSSVVVGSVCLRGW</sequence>
<dbReference type="GO" id="GO:0000722">
    <property type="term" value="P:telomere maintenance via recombination"/>
    <property type="evidence" value="ECO:0007669"/>
    <property type="project" value="EnsemblFungi"/>
</dbReference>
<dbReference type="OrthoDB" id="329139at2759"/>
<dbReference type="STRING" id="857566.A0A1E3PEU5"/>
<comment type="subcellular location">
    <subcellularLocation>
        <location evidence="1">Nucleus</location>
    </subcellularLocation>
</comment>
<comment type="similarity">
    <text evidence="2 8">Belongs to the CGI121/TPRKB family.</text>
</comment>
<dbReference type="Gene3D" id="3.30.2380.10">
    <property type="entry name" value="CGI121/TPRKB"/>
    <property type="match status" value="1"/>
</dbReference>
<dbReference type="PANTHER" id="PTHR15840">
    <property type="entry name" value="CGI-121 FAMILY MEMBER"/>
    <property type="match status" value="1"/>
</dbReference>
<dbReference type="GO" id="GO:0000408">
    <property type="term" value="C:EKC/KEOPS complex"/>
    <property type="evidence" value="ECO:0007669"/>
    <property type="project" value="EnsemblFungi"/>
</dbReference>
<dbReference type="Proteomes" id="UP000095009">
    <property type="component" value="Unassembled WGS sequence"/>
</dbReference>
<dbReference type="PANTHER" id="PTHR15840:SF10">
    <property type="entry name" value="EKC_KEOPS COMPLEX SUBUNIT TPRKB"/>
    <property type="match status" value="1"/>
</dbReference>
<dbReference type="InterPro" id="IPR036504">
    <property type="entry name" value="CGI121/TPRKB_sf"/>
</dbReference>
<dbReference type="AlphaFoldDB" id="A0A1E3PEU5"/>
<dbReference type="EMBL" id="KV454413">
    <property type="protein sequence ID" value="ODQ63936.1"/>
    <property type="molecule type" value="Genomic_DNA"/>
</dbReference>